<proteinExistence type="predicted"/>
<accession>A0AAJ6VZU7</accession>
<dbReference type="GeneID" id="100901559"/>
<gene>
    <name evidence="3" type="primary">LOC100901559</name>
</gene>
<feature type="chain" id="PRO_5042527029" evidence="1">
    <location>
        <begin position="29"/>
        <end position="168"/>
    </location>
</feature>
<evidence type="ECO:0000256" key="1">
    <source>
        <dbReference type="SAM" id="SignalP"/>
    </source>
</evidence>
<name>A0AAJ6VZU7_9ACAR</name>
<sequence>MVSMTLKSGDFALFIVCSFLFLAQVVSSERSYQDQRFTARYDACNDRARFVLSPIDDGDCQVLCGPSSDSKLLRLPDQTLCKTNVENEQGICQNGRCISPPAVAEKTVTTRRPTGLRRSTIKFVPSTVLPVTSGFTNSWQKWRTYSPSTRSPLFKPDAVVMEPVKKQP</sequence>
<keyword evidence="1" id="KW-0732">Signal</keyword>
<evidence type="ECO:0000313" key="2">
    <source>
        <dbReference type="Proteomes" id="UP000694867"/>
    </source>
</evidence>
<feature type="signal peptide" evidence="1">
    <location>
        <begin position="1"/>
        <end position="28"/>
    </location>
</feature>
<protein>
    <submittedName>
        <fullName evidence="3">Uncharacterized protein LOC100901559</fullName>
    </submittedName>
</protein>
<evidence type="ECO:0000313" key="3">
    <source>
        <dbReference type="RefSeq" id="XP_003746519.1"/>
    </source>
</evidence>
<organism evidence="2 3">
    <name type="scientific">Galendromus occidentalis</name>
    <name type="common">western predatory mite</name>
    <dbReference type="NCBI Taxonomy" id="34638"/>
    <lineage>
        <taxon>Eukaryota</taxon>
        <taxon>Metazoa</taxon>
        <taxon>Ecdysozoa</taxon>
        <taxon>Arthropoda</taxon>
        <taxon>Chelicerata</taxon>
        <taxon>Arachnida</taxon>
        <taxon>Acari</taxon>
        <taxon>Parasitiformes</taxon>
        <taxon>Mesostigmata</taxon>
        <taxon>Gamasina</taxon>
        <taxon>Phytoseioidea</taxon>
        <taxon>Phytoseiidae</taxon>
        <taxon>Typhlodrominae</taxon>
        <taxon>Galendromus</taxon>
    </lineage>
</organism>
<reference evidence="3" key="1">
    <citation type="submission" date="2025-08" db="UniProtKB">
        <authorList>
            <consortium name="RefSeq"/>
        </authorList>
    </citation>
    <scope>IDENTIFICATION</scope>
</reference>
<dbReference type="RefSeq" id="XP_003746519.1">
    <property type="nucleotide sequence ID" value="XM_003746471.1"/>
</dbReference>
<dbReference type="AlphaFoldDB" id="A0AAJ6VZU7"/>
<dbReference type="KEGG" id="goe:100901559"/>
<keyword evidence="2" id="KW-1185">Reference proteome</keyword>
<dbReference type="Proteomes" id="UP000694867">
    <property type="component" value="Unplaced"/>
</dbReference>